<dbReference type="eggNOG" id="ENOG502TEXX">
    <property type="taxonomic scope" value="Eukaryota"/>
</dbReference>
<organism evidence="1 2">
    <name type="scientific">Heterocephalus glaber</name>
    <name type="common">Naked mole rat</name>
    <dbReference type="NCBI Taxonomy" id="10181"/>
    <lineage>
        <taxon>Eukaryota</taxon>
        <taxon>Metazoa</taxon>
        <taxon>Chordata</taxon>
        <taxon>Craniata</taxon>
        <taxon>Vertebrata</taxon>
        <taxon>Euteleostomi</taxon>
        <taxon>Mammalia</taxon>
        <taxon>Eutheria</taxon>
        <taxon>Euarchontoglires</taxon>
        <taxon>Glires</taxon>
        <taxon>Rodentia</taxon>
        <taxon>Hystricomorpha</taxon>
        <taxon>Bathyergidae</taxon>
        <taxon>Heterocephalus</taxon>
    </lineage>
</organism>
<proteinExistence type="predicted"/>
<name>G5ANW1_HETGA</name>
<evidence type="ECO:0000313" key="2">
    <source>
        <dbReference type="Proteomes" id="UP000006813"/>
    </source>
</evidence>
<dbReference type="AlphaFoldDB" id="G5ANW1"/>
<dbReference type="Proteomes" id="UP000006813">
    <property type="component" value="Unassembled WGS sequence"/>
</dbReference>
<reference evidence="1 2" key="1">
    <citation type="journal article" date="2011" name="Nature">
        <title>Genome sequencing reveals insights into physiology and longevity of the naked mole rat.</title>
        <authorList>
            <person name="Kim E.B."/>
            <person name="Fang X."/>
            <person name="Fushan A.A."/>
            <person name="Huang Z."/>
            <person name="Lobanov A.V."/>
            <person name="Han L."/>
            <person name="Marino S.M."/>
            <person name="Sun X."/>
            <person name="Turanov A.A."/>
            <person name="Yang P."/>
            <person name="Yim S.H."/>
            <person name="Zhao X."/>
            <person name="Kasaikina M.V."/>
            <person name="Stoletzki N."/>
            <person name="Peng C."/>
            <person name="Polak P."/>
            <person name="Xiong Z."/>
            <person name="Kiezun A."/>
            <person name="Zhu Y."/>
            <person name="Chen Y."/>
            <person name="Kryukov G.V."/>
            <person name="Zhang Q."/>
            <person name="Peshkin L."/>
            <person name="Yang L."/>
            <person name="Bronson R.T."/>
            <person name="Buffenstein R."/>
            <person name="Wang B."/>
            <person name="Han C."/>
            <person name="Li Q."/>
            <person name="Chen L."/>
            <person name="Zhao W."/>
            <person name="Sunyaev S.R."/>
            <person name="Park T.J."/>
            <person name="Zhang G."/>
            <person name="Wang J."/>
            <person name="Gladyshev V.N."/>
        </authorList>
    </citation>
    <scope>NUCLEOTIDE SEQUENCE [LARGE SCALE GENOMIC DNA]</scope>
</reference>
<dbReference type="InParanoid" id="G5ANW1"/>
<dbReference type="EMBL" id="JH166237">
    <property type="protein sequence ID" value="EHA98721.1"/>
    <property type="molecule type" value="Genomic_DNA"/>
</dbReference>
<evidence type="ECO:0000313" key="1">
    <source>
        <dbReference type="EMBL" id="EHA98721.1"/>
    </source>
</evidence>
<gene>
    <name evidence="1" type="ORF">GW7_09576</name>
</gene>
<dbReference type="Pfam" id="PF15083">
    <property type="entry name" value="Colipase-like"/>
    <property type="match status" value="1"/>
</dbReference>
<protein>
    <recommendedName>
        <fullName evidence="3">Leucine-rich colipase-like protein 1</fullName>
    </recommendedName>
</protein>
<dbReference type="STRING" id="10181.G5ANW1"/>
<accession>G5ANW1</accession>
<evidence type="ECO:0008006" key="3">
    <source>
        <dbReference type="Google" id="ProtNLM"/>
    </source>
</evidence>
<sequence>MGEPCEEHQECRSGCCVPNSLNPQRFCTAQTFFLHCSPWHKANGYQCLFHWECQSNCCIQIGHGSMRACTAKTIFLQCVPWRKLKGDLCRSHQECLSQCCIQQVDSGPRRCIPCSRVLAQCVPLACELKPWCAQSLRTCGSCGRSHRGEKQGLQELSEEAVELADAYSERGEVQGG</sequence>